<dbReference type="Proteomes" id="UP000602647">
    <property type="component" value="Unassembled WGS sequence"/>
</dbReference>
<gene>
    <name evidence="1" type="ORF">H9L42_14585</name>
</gene>
<dbReference type="Pfam" id="PF11185">
    <property type="entry name" value="DUF2971"/>
    <property type="match status" value="1"/>
</dbReference>
<accession>A0A923NPV6</accession>
<comment type="caution">
    <text evidence="1">The sequence shown here is derived from an EMBL/GenBank/DDBJ whole genome shotgun (WGS) entry which is preliminary data.</text>
</comment>
<organism evidence="1 2">
    <name type="scientific">Zhenpiania hominis</name>
    <dbReference type="NCBI Taxonomy" id="2763644"/>
    <lineage>
        <taxon>Bacteria</taxon>
        <taxon>Bacillati</taxon>
        <taxon>Bacillota</taxon>
        <taxon>Clostridia</taxon>
        <taxon>Peptostreptococcales</taxon>
        <taxon>Anaerovoracaceae</taxon>
        <taxon>Zhenpiania</taxon>
    </lineage>
</organism>
<proteinExistence type="predicted"/>
<evidence type="ECO:0000313" key="1">
    <source>
        <dbReference type="EMBL" id="MBC6681047.1"/>
    </source>
</evidence>
<protein>
    <submittedName>
        <fullName evidence="1">DUF2971 domain-containing protein</fullName>
    </submittedName>
</protein>
<keyword evidence="2" id="KW-1185">Reference proteome</keyword>
<dbReference type="AlphaFoldDB" id="A0A923NPV6"/>
<dbReference type="InterPro" id="IPR021352">
    <property type="entry name" value="DUF2971"/>
</dbReference>
<sequence length="296" mass="34270">MKTLPGTIYHYTSADGLHGILSSGILYFTDSLFLNDRSERKNFYRILRECLKGWDSPLSRELAERYFGRQGYVLRSLGEPDPSDRTASRYFVLSCSEEQDSLPMWNYYTHSLHAAGYNLHFDTRRLIEVLNAQPVASALTGGEKILCRRIVYENERKAEEIRSMLRVFSDRWNCRENPEERENLLYALERCFEKMSLFYKERAFSHEKEIRLVIPSGNEQIQRSPQEKGAPYQFRKVRGIQVPFLALEVLDKGTVITGVTAGPALDKEMAVRGAAYMLHHYGFPKTCRVSSVPLRY</sequence>
<evidence type="ECO:0000313" key="2">
    <source>
        <dbReference type="Proteomes" id="UP000602647"/>
    </source>
</evidence>
<dbReference type="RefSeq" id="WP_187304143.1">
    <property type="nucleotide sequence ID" value="NZ_JACRYT010000024.1"/>
</dbReference>
<reference evidence="1" key="1">
    <citation type="submission" date="2020-08" db="EMBL/GenBank/DDBJ databases">
        <title>Genome public.</title>
        <authorList>
            <person name="Liu C."/>
            <person name="Sun Q."/>
        </authorList>
    </citation>
    <scope>NUCLEOTIDE SEQUENCE</scope>
    <source>
        <strain evidence="1">BX12</strain>
    </source>
</reference>
<name>A0A923NPV6_9FIRM</name>
<dbReference type="EMBL" id="JACRYT010000024">
    <property type="protein sequence ID" value="MBC6681047.1"/>
    <property type="molecule type" value="Genomic_DNA"/>
</dbReference>